<evidence type="ECO:0000313" key="3">
    <source>
        <dbReference type="Proteomes" id="UP001595444"/>
    </source>
</evidence>
<dbReference type="PANTHER" id="PTHR40572">
    <property type="entry name" value="PROTEIN BAX"/>
    <property type="match status" value="1"/>
</dbReference>
<dbReference type="PANTHER" id="PTHR40572:SF1">
    <property type="entry name" value="PROTEIN BAX"/>
    <property type="match status" value="1"/>
</dbReference>
<protein>
    <submittedName>
        <fullName evidence="2">Glucosaminidase domain-containing protein</fullName>
    </submittedName>
</protein>
<evidence type="ECO:0000259" key="1">
    <source>
        <dbReference type="Pfam" id="PF01832"/>
    </source>
</evidence>
<name>A0ABV7D274_9PROT</name>
<dbReference type="Gene3D" id="1.10.530.10">
    <property type="match status" value="1"/>
</dbReference>
<evidence type="ECO:0000313" key="2">
    <source>
        <dbReference type="EMBL" id="MFC3050712.1"/>
    </source>
</evidence>
<keyword evidence="3" id="KW-1185">Reference proteome</keyword>
<dbReference type="EMBL" id="JBHRSL010000002">
    <property type="protein sequence ID" value="MFC3050712.1"/>
    <property type="molecule type" value="Genomic_DNA"/>
</dbReference>
<reference evidence="3" key="1">
    <citation type="journal article" date="2019" name="Int. J. Syst. Evol. Microbiol.">
        <title>The Global Catalogue of Microorganisms (GCM) 10K type strain sequencing project: providing services to taxonomists for standard genome sequencing and annotation.</title>
        <authorList>
            <consortium name="The Broad Institute Genomics Platform"/>
            <consortium name="The Broad Institute Genome Sequencing Center for Infectious Disease"/>
            <person name="Wu L."/>
            <person name="Ma J."/>
        </authorList>
    </citation>
    <scope>NUCLEOTIDE SEQUENCE [LARGE SCALE GENOMIC DNA]</scope>
    <source>
        <strain evidence="3">KCTC 62164</strain>
    </source>
</reference>
<feature type="domain" description="Mannosyl-glycoprotein endo-beta-N-acetylglucosamidase-like" evidence="1">
    <location>
        <begin position="174"/>
        <end position="298"/>
    </location>
</feature>
<dbReference type="Pfam" id="PF01832">
    <property type="entry name" value="Glucosaminidase"/>
    <property type="match status" value="1"/>
</dbReference>
<gene>
    <name evidence="2" type="ORF">ACFOKA_02225</name>
</gene>
<organism evidence="2 3">
    <name type="scientific">Kordiimonas pumila</name>
    <dbReference type="NCBI Taxonomy" id="2161677"/>
    <lineage>
        <taxon>Bacteria</taxon>
        <taxon>Pseudomonadati</taxon>
        <taxon>Pseudomonadota</taxon>
        <taxon>Alphaproteobacteria</taxon>
        <taxon>Kordiimonadales</taxon>
        <taxon>Kordiimonadaceae</taxon>
        <taxon>Kordiimonas</taxon>
    </lineage>
</organism>
<proteinExistence type="predicted"/>
<dbReference type="InterPro" id="IPR053195">
    <property type="entry name" value="Bax-like"/>
</dbReference>
<comment type="caution">
    <text evidence="2">The sequence shown here is derived from an EMBL/GenBank/DDBJ whole genome shotgun (WGS) entry which is preliminary data.</text>
</comment>
<accession>A0ABV7D274</accession>
<dbReference type="InterPro" id="IPR002901">
    <property type="entry name" value="MGlyc_endo_b_GlcNAc-like_dom"/>
</dbReference>
<dbReference type="Proteomes" id="UP001595444">
    <property type="component" value="Unassembled WGS sequence"/>
</dbReference>
<dbReference type="RefSeq" id="WP_194212755.1">
    <property type="nucleotide sequence ID" value="NZ_CP061205.1"/>
</dbReference>
<sequence length="310" mass="35088">MRDHVRMSMIYLLLAALLAVVPVGIARHMLSISRTDAFIPDRPNYLAHQYPPKGEAELTSRLAKLLNNSMKAVGAVPRIFMAKLPEDLPEIDVIVEKKRLFVSSLLPLVLRANELIVADRGRLLTIRHKIEQHEKLTKPEAQWLRKTAREYREKLPLKVEASHIDSLLLKIDVIPPSLAIAQAAIESAWGTSKFAQKGNALFGEWVWGHSAKGIIPERRLEGKTHKVKSFDYLLDSVRSYMRNLNRHQTYHGLRTLRAEMRYNGEVLTGALLAPALVTYSERGVEYVDDVVSIIRYNDLDVLDNASLSNS</sequence>